<dbReference type="EMBL" id="VSSQ01008115">
    <property type="protein sequence ID" value="MPM37930.1"/>
    <property type="molecule type" value="Genomic_DNA"/>
</dbReference>
<protein>
    <submittedName>
        <fullName evidence="1">Uncharacterized protein</fullName>
    </submittedName>
</protein>
<dbReference type="AlphaFoldDB" id="A0A644ZAL1"/>
<gene>
    <name evidence="1" type="ORF">SDC9_84552</name>
</gene>
<comment type="caution">
    <text evidence="1">The sequence shown here is derived from an EMBL/GenBank/DDBJ whole genome shotgun (WGS) entry which is preliminary data.</text>
</comment>
<reference evidence="1" key="1">
    <citation type="submission" date="2019-08" db="EMBL/GenBank/DDBJ databases">
        <authorList>
            <person name="Kucharzyk K."/>
            <person name="Murdoch R.W."/>
            <person name="Higgins S."/>
            <person name="Loffler F."/>
        </authorList>
    </citation>
    <scope>NUCLEOTIDE SEQUENCE</scope>
</reference>
<sequence>MVQKNGYGRGAKSANQARVICNYRGDVSKIVNDEKRREHVYAEFAPIFHFWGIIHKAFTLTRGSRRLAPRREAALTP</sequence>
<accession>A0A644ZAL1</accession>
<organism evidence="1">
    <name type="scientific">bioreactor metagenome</name>
    <dbReference type="NCBI Taxonomy" id="1076179"/>
    <lineage>
        <taxon>unclassified sequences</taxon>
        <taxon>metagenomes</taxon>
        <taxon>ecological metagenomes</taxon>
    </lineage>
</organism>
<proteinExistence type="predicted"/>
<evidence type="ECO:0000313" key="1">
    <source>
        <dbReference type="EMBL" id="MPM37930.1"/>
    </source>
</evidence>
<name>A0A644ZAL1_9ZZZZ</name>